<gene>
    <name evidence="2" type="ORF">CgunFtcFv8_016824</name>
</gene>
<proteinExistence type="predicted"/>
<reference evidence="2 3" key="1">
    <citation type="journal article" date="2023" name="Mol. Biol. Evol.">
        <title>Genomics of Secondarily Temperate Adaptation in the Only Non-Antarctic Icefish.</title>
        <authorList>
            <person name="Rivera-Colon A.G."/>
            <person name="Rayamajhi N."/>
            <person name="Minhas B.F."/>
            <person name="Madrigal G."/>
            <person name="Bilyk K.T."/>
            <person name="Yoon V."/>
            <person name="Hune M."/>
            <person name="Gregory S."/>
            <person name="Cheng C.H.C."/>
            <person name="Catchen J.M."/>
        </authorList>
    </citation>
    <scope>NUCLEOTIDE SEQUENCE [LARGE SCALE GENOMIC DNA]</scope>
    <source>
        <tissue evidence="2">White muscle</tissue>
    </source>
</reference>
<evidence type="ECO:0000256" key="1">
    <source>
        <dbReference type="SAM" id="MobiDB-lite"/>
    </source>
</evidence>
<protein>
    <submittedName>
        <fullName evidence="2">Uncharacterized protein</fullName>
    </submittedName>
</protein>
<evidence type="ECO:0000313" key="3">
    <source>
        <dbReference type="Proteomes" id="UP001331515"/>
    </source>
</evidence>
<feature type="compositionally biased region" description="Polar residues" evidence="1">
    <location>
        <begin position="12"/>
        <end position="23"/>
    </location>
</feature>
<evidence type="ECO:0000313" key="2">
    <source>
        <dbReference type="EMBL" id="KAK5908797.1"/>
    </source>
</evidence>
<name>A0AAN8HB92_CHAGU</name>
<dbReference type="EMBL" id="JAURVH010001529">
    <property type="protein sequence ID" value="KAK5908797.1"/>
    <property type="molecule type" value="Genomic_DNA"/>
</dbReference>
<keyword evidence="3" id="KW-1185">Reference proteome</keyword>
<feature type="region of interest" description="Disordered" evidence="1">
    <location>
        <begin position="1"/>
        <end position="88"/>
    </location>
</feature>
<accession>A0AAN8HB92</accession>
<feature type="compositionally biased region" description="Polar residues" evidence="1">
    <location>
        <begin position="43"/>
        <end position="76"/>
    </location>
</feature>
<organism evidence="2 3">
    <name type="scientific">Champsocephalus gunnari</name>
    <name type="common">Mackerel icefish</name>
    <dbReference type="NCBI Taxonomy" id="52237"/>
    <lineage>
        <taxon>Eukaryota</taxon>
        <taxon>Metazoa</taxon>
        <taxon>Chordata</taxon>
        <taxon>Craniata</taxon>
        <taxon>Vertebrata</taxon>
        <taxon>Euteleostomi</taxon>
        <taxon>Actinopterygii</taxon>
        <taxon>Neopterygii</taxon>
        <taxon>Teleostei</taxon>
        <taxon>Neoteleostei</taxon>
        <taxon>Acanthomorphata</taxon>
        <taxon>Eupercaria</taxon>
        <taxon>Perciformes</taxon>
        <taxon>Notothenioidei</taxon>
        <taxon>Channichthyidae</taxon>
        <taxon>Champsocephalus</taxon>
    </lineage>
</organism>
<dbReference type="Proteomes" id="UP001331515">
    <property type="component" value="Unassembled WGS sequence"/>
</dbReference>
<sequence length="88" mass="9424">MHAINKVIAPPTVSSQTHPSQGNWIRGGGLHFGSARTDPPAQRSISSRRTLTGLQSGNTIHDKLFSNSSWTGSNTFPKPKGITSAPMR</sequence>
<dbReference type="AlphaFoldDB" id="A0AAN8HB92"/>
<comment type="caution">
    <text evidence="2">The sequence shown here is derived from an EMBL/GenBank/DDBJ whole genome shotgun (WGS) entry which is preliminary data.</text>
</comment>